<organism evidence="3">
    <name type="scientific">Agrobacterium rosae</name>
    <dbReference type="NCBI Taxonomy" id="1972867"/>
    <lineage>
        <taxon>Bacteria</taxon>
        <taxon>Pseudomonadati</taxon>
        <taxon>Pseudomonadota</taxon>
        <taxon>Alphaproteobacteria</taxon>
        <taxon>Hyphomicrobiales</taxon>
        <taxon>Rhizobiaceae</taxon>
        <taxon>Rhizobium/Agrobacterium group</taxon>
        <taxon>Agrobacterium</taxon>
    </lineage>
</organism>
<dbReference type="InterPro" id="IPR026937">
    <property type="entry name" value="SBNO_Helicase_C_dom"/>
</dbReference>
<protein>
    <submittedName>
        <fullName evidence="3">Strawberry notch family protein</fullName>
    </submittedName>
</protein>
<evidence type="ECO:0000259" key="1">
    <source>
        <dbReference type="Pfam" id="PF13871"/>
    </source>
</evidence>
<dbReference type="SUPFAM" id="SSF52540">
    <property type="entry name" value="P-loop containing nucleoside triphosphate hydrolases"/>
    <property type="match status" value="1"/>
</dbReference>
<name>A0AAW9FRS0_9HYPH</name>
<sequence>MDHSVAPVAHRVGGKVHMAQFSMEIICLTGSVLRGNQHLQGLTYRALIDVEAKHGDVDDFVASKLNIPVSELGKRFSPEQVDGAALAFARKMEGRGFLFADLMGVGKGRELGMMAMAAFAEDRPVIFWSEQPNLFTDFVARDLCDVYATSADEMKKQGHIRPFIFNQSPDAAIRDEHGKPLYGVGDTKTAKRDGISTDHNMVMATYSQVQTVNGIWKVDAILEWARGQAQLGKKPELILDEVHKAAGEASNTGVQIERLVDGIKHLGGTITYSSATPLKSGKNIRIYSPILPDTGMDAASLTALIEGNPLALQEVLSGEMARMGTMISREVDSSGAIRTFVSLEELDPTRHATIVQAVDRAAILLRELVEMAPEIDRAAALMGSRYSGGGGGAAAKVNVQTTSPVAQFHTFSQYLMVAVKSVYDQDLILDAIAAGTKPVVVVENTGKEVLSRLANRIGETQIEDGLVAKVISRLPNIGDVLIENASKLLDVKITDPTGNEIHLRLEEYEAWLDRFTENVEAARLDLLTLDPIDRIKAFAAKHDLSVGEITKRSLEAEPRPDGSYAVVSRKIVDKREIIRDFNNGDVDIVVMNRSAASGVSMHASPSVGVDLRPRRMIKLQLQSEITAERQIDGRIQRYGQVHDGQYVVPMSGFAADDRLCQLFNRKNRSLTATSNATRENRSNIDEAADLMNPVGEGAVRQYLNENPHIAVQLDLPIPNEGGGSEIDSYARRLMGRLVCLPIKMQETVLSEIDTLFRMHIDALDARGLNPLKLNQHDWKATLEPVATLIAGNDAADSMGKRPLNLVKLKYQETVEPLSFATIEDHLERGERNLVDEEMGRYVSPSEMIGQLFKLSGEPEWSAAAWDRTMNRRSEDRSLGLDEISNEEALAIWQRRATIDLSKASVNEKRIIRAISYADFVQANIEMLEPGNFVQFDTTLFPAMKDSRIALEMARVLDKEIRFVPGLITRVQFRPTDPLNLSAWKLDVASPGQTHVDTVGLTGAFGVLADMTSEERKEAFPGHETPRYAFTVSAIGVYGEFLDSKPEYASQHLTPYIYGDRHAANIADIKIPRYLENPIQYLSTRNEGFRDFIRHAFDDAPAGQVKRERYALDGNMFQAVKISQGKQRLGEKAIYTTSSGEVRHGVILKNENVSKLIGKLESNVAALSVPLDKTHPELIQSFIDVYRRISTLNDLGYAYSNYGQIDSRAREYLVNDLATLFSDGLDTPGVYDYADKHLLSIVNDMRKAMSSKAVSEVYVGSDVFIEAGTDISKTQTIERECFQDTHKKWVEVKTGFSPLGLATHAKGIGGDDLHLVFAGSTSVLLFHKKSELVAKAGGDMELLDRGTNKIDKAKLTKGVLATSSFRTEDVARLLHVVAKESSSNIMVRGPIAGVQGALTLHHAKAHEFAVDLALKNGNRRLEM</sequence>
<comment type="caution">
    <text evidence="3">The sequence shown here is derived from an EMBL/GenBank/DDBJ whole genome shotgun (WGS) entry which is preliminary data.</text>
</comment>
<feature type="domain" description="Strawberry notch helicase C" evidence="1">
    <location>
        <begin position="546"/>
        <end position="767"/>
    </location>
</feature>
<proteinExistence type="predicted"/>
<evidence type="ECO:0000259" key="2">
    <source>
        <dbReference type="Pfam" id="PF13872"/>
    </source>
</evidence>
<dbReference type="Pfam" id="PF13871">
    <property type="entry name" value="Helicase_C_4"/>
    <property type="match status" value="1"/>
</dbReference>
<accession>A0AAW9FRS0</accession>
<feature type="domain" description="Strawberry notch AAA" evidence="2">
    <location>
        <begin position="93"/>
        <end position="337"/>
    </location>
</feature>
<dbReference type="InterPro" id="IPR027417">
    <property type="entry name" value="P-loop_NTPase"/>
</dbReference>
<reference evidence="3" key="1">
    <citation type="journal article" date="2023" name="Phytobiomes J">
        <title>Deciphering the key players within the bacterial microbiota associated with aerial crown gall tumors on rhododendron: Insights into the gallobiome.</title>
        <authorList>
            <person name="Kuzmanovic N."/>
            <person name="Nesme J."/>
            <person name="Wolf J."/>
            <person name="Neumann-Schaal M."/>
            <person name="Petersen J."/>
            <person name="Fernandez-Gnecco G."/>
            <person name="Sproeer C."/>
            <person name="Bunk B."/>
            <person name="Overmann J."/>
            <person name="Sorensen S.J."/>
            <person name="Idczak E."/>
            <person name="Smalla K."/>
        </authorList>
    </citation>
    <scope>NUCLEOTIDE SEQUENCE</scope>
    <source>
        <strain evidence="3">Rho-11.1</strain>
    </source>
</reference>
<evidence type="ECO:0000313" key="3">
    <source>
        <dbReference type="EMBL" id="MDX8305199.1"/>
    </source>
</evidence>
<gene>
    <name evidence="3" type="ORF">RMR22_23395</name>
</gene>
<dbReference type="InterPro" id="IPR039187">
    <property type="entry name" value="SNO_AAA"/>
</dbReference>
<dbReference type="EMBL" id="JAVRAF010000014">
    <property type="protein sequence ID" value="MDX8305199.1"/>
    <property type="molecule type" value="Genomic_DNA"/>
</dbReference>
<dbReference type="Pfam" id="PF13872">
    <property type="entry name" value="AAA_34"/>
    <property type="match status" value="1"/>
</dbReference>